<evidence type="ECO:0000259" key="2">
    <source>
        <dbReference type="Pfam" id="PF08223"/>
    </source>
</evidence>
<dbReference type="RefSeq" id="WP_399653331.1">
    <property type="nucleotide sequence ID" value="NZ_JBITYG010000007.1"/>
</dbReference>
<dbReference type="Gene3D" id="1.20.58.1460">
    <property type="match status" value="1"/>
</dbReference>
<dbReference type="InterPro" id="IPR013225">
    <property type="entry name" value="PaaX_C"/>
</dbReference>
<evidence type="ECO:0000313" key="5">
    <source>
        <dbReference type="Proteomes" id="UP001614394"/>
    </source>
</evidence>
<dbReference type="InterPro" id="IPR036388">
    <property type="entry name" value="WH-like_DNA-bd_sf"/>
</dbReference>
<dbReference type="InterPro" id="IPR048846">
    <property type="entry name" value="PaaX-like_central"/>
</dbReference>
<dbReference type="Pfam" id="PF07848">
    <property type="entry name" value="PaaX"/>
    <property type="match status" value="1"/>
</dbReference>
<feature type="domain" description="Transcriptional repressor PaaX-like N-terminal" evidence="1">
    <location>
        <begin position="2"/>
        <end position="55"/>
    </location>
</feature>
<gene>
    <name evidence="4" type="ORF">ACIGXA_23005</name>
</gene>
<dbReference type="InterPro" id="IPR011965">
    <property type="entry name" value="PaaX_trns_reg"/>
</dbReference>
<feature type="domain" description="Transcriptional repressor PaaX-like central Cas2-like" evidence="3">
    <location>
        <begin position="84"/>
        <end position="159"/>
    </location>
</feature>
<evidence type="ECO:0000259" key="1">
    <source>
        <dbReference type="Pfam" id="PF07848"/>
    </source>
</evidence>
<comment type="caution">
    <text evidence="4">The sequence shown here is derived from an EMBL/GenBank/DDBJ whole genome shotgun (WGS) entry which is preliminary data.</text>
</comment>
<organism evidence="4 5">
    <name type="scientific">Streptomyces fildesensis</name>
    <dbReference type="NCBI Taxonomy" id="375757"/>
    <lineage>
        <taxon>Bacteria</taxon>
        <taxon>Bacillati</taxon>
        <taxon>Actinomycetota</taxon>
        <taxon>Actinomycetes</taxon>
        <taxon>Kitasatosporales</taxon>
        <taxon>Streptomycetaceae</taxon>
        <taxon>Streptomyces</taxon>
    </lineage>
</organism>
<proteinExistence type="predicted"/>
<dbReference type="Proteomes" id="UP001614394">
    <property type="component" value="Unassembled WGS sequence"/>
</dbReference>
<dbReference type="Pfam" id="PF20803">
    <property type="entry name" value="PaaX_M"/>
    <property type="match status" value="1"/>
</dbReference>
<name>A0ABW8CAF2_9ACTN</name>
<feature type="domain" description="Transcriptional repressor PaaX-like C-terminal" evidence="2">
    <location>
        <begin position="172"/>
        <end position="254"/>
    </location>
</feature>
<evidence type="ECO:0000259" key="3">
    <source>
        <dbReference type="Pfam" id="PF20803"/>
    </source>
</evidence>
<protein>
    <submittedName>
        <fullName evidence="4">PaaX family transcriptional regulator C-terminal domain-containing protein</fullName>
    </submittedName>
</protein>
<dbReference type="PANTHER" id="PTHR30319">
    <property type="entry name" value="PHENYLACETIC ACID REGULATOR-RELATED TRANSCRIPTIONAL REPRESSOR"/>
    <property type="match status" value="1"/>
</dbReference>
<reference evidence="4 5" key="1">
    <citation type="submission" date="2024-10" db="EMBL/GenBank/DDBJ databases">
        <title>The Natural Products Discovery Center: Release of the First 8490 Sequenced Strains for Exploring Actinobacteria Biosynthetic Diversity.</title>
        <authorList>
            <person name="Kalkreuter E."/>
            <person name="Kautsar S.A."/>
            <person name="Yang D."/>
            <person name="Bader C.D."/>
            <person name="Teijaro C.N."/>
            <person name="Fluegel L."/>
            <person name="Davis C.M."/>
            <person name="Simpson J.R."/>
            <person name="Lauterbach L."/>
            <person name="Steele A.D."/>
            <person name="Gui C."/>
            <person name="Meng S."/>
            <person name="Li G."/>
            <person name="Viehrig K."/>
            <person name="Ye F."/>
            <person name="Su P."/>
            <person name="Kiefer A.F."/>
            <person name="Nichols A."/>
            <person name="Cepeda A.J."/>
            <person name="Yan W."/>
            <person name="Fan B."/>
            <person name="Jiang Y."/>
            <person name="Adhikari A."/>
            <person name="Zheng C.-J."/>
            <person name="Schuster L."/>
            <person name="Cowan T.M."/>
            <person name="Smanski M.J."/>
            <person name="Chevrette M.G."/>
            <person name="De Carvalho L.P.S."/>
            <person name="Shen B."/>
        </authorList>
    </citation>
    <scope>NUCLEOTIDE SEQUENCE [LARGE SCALE GENOMIC DNA]</scope>
    <source>
        <strain evidence="4 5">NPDC053399</strain>
    </source>
</reference>
<dbReference type="InterPro" id="IPR012906">
    <property type="entry name" value="PaaX-like_N"/>
</dbReference>
<dbReference type="EMBL" id="JBITYG010000007">
    <property type="protein sequence ID" value="MFI9103393.1"/>
    <property type="molecule type" value="Genomic_DNA"/>
</dbReference>
<evidence type="ECO:0000313" key="4">
    <source>
        <dbReference type="EMBL" id="MFI9103393.1"/>
    </source>
</evidence>
<dbReference type="Gene3D" id="1.10.10.10">
    <property type="entry name" value="Winged helix-like DNA-binding domain superfamily/Winged helix DNA-binding domain"/>
    <property type="match status" value="1"/>
</dbReference>
<dbReference type="Pfam" id="PF08223">
    <property type="entry name" value="PaaX_C"/>
    <property type="match status" value="1"/>
</dbReference>
<sequence length="272" mass="30287">MLVDALLREDGTVDAGELYDVASALGMSDQQVRLCIKRLVAEGAFTHEGRGRKALLRATADTVRAIAPDIDFVRYAFQQDAGLAPWDGTWHLAAFAVPEASRTARDALREALLRLGGAVLQGGLYVSANAWEPYVEDEARRLGVFDRVTLLTTNDLRRGDLREPVALARELWPQQTIADRYHRLAAVARPRLERLDDPAALSAPELLTIAVEIAAEFTRAMEPDPLLPPELLPRPWAGTEARELVARCWSLLRERERDEAGPRIFRLYADVT</sequence>
<accession>A0ABW8CAF2</accession>
<dbReference type="PANTHER" id="PTHR30319:SF1">
    <property type="entry name" value="TRANSCRIPTIONAL REPRESSOR PAAX"/>
    <property type="match status" value="1"/>
</dbReference>
<keyword evidence="5" id="KW-1185">Reference proteome</keyword>
<dbReference type="PIRSF" id="PIRSF020623">
    <property type="entry name" value="PaaX"/>
    <property type="match status" value="1"/>
</dbReference>
<dbReference type="Gene3D" id="3.30.70.2650">
    <property type="match status" value="1"/>
</dbReference>